<dbReference type="GO" id="GO:0005047">
    <property type="term" value="F:signal recognition particle binding"/>
    <property type="evidence" value="ECO:0007669"/>
    <property type="project" value="TreeGrafter"/>
</dbReference>
<dbReference type="SUPFAM" id="SSF52540">
    <property type="entry name" value="P-loop containing nucleoside triphosphate hydrolases"/>
    <property type="match status" value="1"/>
</dbReference>
<dbReference type="PROSITE" id="PS00300">
    <property type="entry name" value="SRP54"/>
    <property type="match status" value="1"/>
</dbReference>
<keyword evidence="5" id="KW-0547">Nucleotide-binding</keyword>
<dbReference type="Gene3D" id="1.20.120.140">
    <property type="entry name" value="Signal recognition particle SRP54, nucleotide-binding domain"/>
    <property type="match status" value="1"/>
</dbReference>
<protein>
    <submittedName>
        <fullName evidence="11">Signal recognition particle receptor protein FtsY (=alpha subunit) (TC 3.A.5.1.1)</fullName>
    </submittedName>
</protein>
<dbReference type="HAMAP" id="MF_00920">
    <property type="entry name" value="FtsY"/>
    <property type="match status" value="1"/>
</dbReference>
<evidence type="ECO:0000256" key="9">
    <source>
        <dbReference type="ARBA" id="ARBA00023170"/>
    </source>
</evidence>
<evidence type="ECO:0000256" key="4">
    <source>
        <dbReference type="ARBA" id="ARBA00022490"/>
    </source>
</evidence>
<dbReference type="InterPro" id="IPR003593">
    <property type="entry name" value="AAA+_ATPase"/>
</dbReference>
<dbReference type="SMART" id="SM00963">
    <property type="entry name" value="SRP54_N"/>
    <property type="match status" value="1"/>
</dbReference>
<keyword evidence="9 11" id="KW-0675">Receptor</keyword>
<dbReference type="GO" id="GO:0005886">
    <property type="term" value="C:plasma membrane"/>
    <property type="evidence" value="ECO:0007669"/>
    <property type="project" value="UniProtKB-SubCell"/>
</dbReference>
<evidence type="ECO:0000256" key="1">
    <source>
        <dbReference type="ARBA" id="ARBA00004413"/>
    </source>
</evidence>
<dbReference type="PANTHER" id="PTHR43134:SF1">
    <property type="entry name" value="SIGNAL RECOGNITION PARTICLE RECEPTOR SUBUNIT ALPHA"/>
    <property type="match status" value="1"/>
</dbReference>
<dbReference type="GO" id="GO:0005737">
    <property type="term" value="C:cytoplasm"/>
    <property type="evidence" value="ECO:0007669"/>
    <property type="project" value="UniProtKB-ARBA"/>
</dbReference>
<dbReference type="InterPro" id="IPR036225">
    <property type="entry name" value="SRP/SRP_N"/>
</dbReference>
<dbReference type="InterPro" id="IPR004390">
    <property type="entry name" value="SR_rcpt_FtsY"/>
</dbReference>
<organism evidence="11">
    <name type="scientific">hydrothermal vent metagenome</name>
    <dbReference type="NCBI Taxonomy" id="652676"/>
    <lineage>
        <taxon>unclassified sequences</taxon>
        <taxon>metagenomes</taxon>
        <taxon>ecological metagenomes</taxon>
    </lineage>
</organism>
<dbReference type="InterPro" id="IPR027417">
    <property type="entry name" value="P-loop_NTPase"/>
</dbReference>
<evidence type="ECO:0000256" key="8">
    <source>
        <dbReference type="ARBA" id="ARBA00023136"/>
    </source>
</evidence>
<dbReference type="GO" id="GO:0003924">
    <property type="term" value="F:GTPase activity"/>
    <property type="evidence" value="ECO:0007669"/>
    <property type="project" value="TreeGrafter"/>
</dbReference>
<dbReference type="Gene3D" id="3.40.50.300">
    <property type="entry name" value="P-loop containing nucleotide triphosphate hydrolases"/>
    <property type="match status" value="1"/>
</dbReference>
<keyword evidence="4" id="KW-0963">Cytoplasm</keyword>
<dbReference type="InterPro" id="IPR000897">
    <property type="entry name" value="SRP54_GTPase_dom"/>
</dbReference>
<dbReference type="Pfam" id="PF00448">
    <property type="entry name" value="SRP54"/>
    <property type="match status" value="1"/>
</dbReference>
<keyword evidence="7" id="KW-0342">GTP-binding</keyword>
<evidence type="ECO:0000256" key="3">
    <source>
        <dbReference type="ARBA" id="ARBA00022475"/>
    </source>
</evidence>
<dbReference type="EMBL" id="CZRL01000132">
    <property type="protein sequence ID" value="CUS55302.1"/>
    <property type="molecule type" value="Genomic_DNA"/>
</dbReference>
<comment type="similarity">
    <text evidence="2">Belongs to the GTP-binding SRP family.</text>
</comment>
<feature type="domain" description="SRP54-type proteins GTP-binding" evidence="10">
    <location>
        <begin position="292"/>
        <end position="305"/>
    </location>
</feature>
<accession>A0A170PSM8</accession>
<keyword evidence="6" id="KW-0378">Hydrolase</keyword>
<dbReference type="AlphaFoldDB" id="A0A170PSM8"/>
<evidence type="ECO:0000259" key="10">
    <source>
        <dbReference type="PROSITE" id="PS00300"/>
    </source>
</evidence>
<keyword evidence="8" id="KW-0472">Membrane</keyword>
<name>A0A170PSM8_9ZZZZ</name>
<sequence length="322" mass="34152">MINVVYCGVLMPESDETRGLFARLKKTRESLAANLSGLFGPGSAVLDDAAFEDLGDQLILADLGVEVSTQIVATLRRQAVSTRVETKEQLNSVLRMQLLEILQPSVRPLDFPAASAKPWVVVMVGVNGVGKTTTAAKLAHWFTQQGLKVMLGACDTYRAAAIEQLQVWGQRLAVPVIAQQRGADAAAVAHDALNSAQARSVDVLIIDSAGRQHVNTELMEQLRKMNRVIQRLDGSAPHETLLVVDAATGQNALAQVGAFAASVGVTGLCVTKLDGTARGGVLVALAQKFQLPIYFVGVGESVNDLRPFDAEAFVTALIGEGG</sequence>
<dbReference type="SMART" id="SM00962">
    <property type="entry name" value="SRP54"/>
    <property type="match status" value="1"/>
</dbReference>
<evidence type="ECO:0000256" key="6">
    <source>
        <dbReference type="ARBA" id="ARBA00022801"/>
    </source>
</evidence>
<dbReference type="SMART" id="SM00382">
    <property type="entry name" value="AAA"/>
    <property type="match status" value="1"/>
</dbReference>
<dbReference type="InterPro" id="IPR042101">
    <property type="entry name" value="SRP54_N_sf"/>
</dbReference>
<dbReference type="FunFam" id="3.40.50.300:FF:000053">
    <property type="entry name" value="Signal recognition particle receptor FtsY"/>
    <property type="match status" value="1"/>
</dbReference>
<dbReference type="GO" id="GO:0005525">
    <property type="term" value="F:GTP binding"/>
    <property type="evidence" value="ECO:0007669"/>
    <property type="project" value="UniProtKB-KW"/>
</dbReference>
<dbReference type="NCBIfam" id="TIGR00064">
    <property type="entry name" value="ftsY"/>
    <property type="match status" value="1"/>
</dbReference>
<keyword evidence="3" id="KW-1003">Cell membrane</keyword>
<dbReference type="Pfam" id="PF02881">
    <property type="entry name" value="SRP54_N"/>
    <property type="match status" value="1"/>
</dbReference>
<reference evidence="11" key="1">
    <citation type="submission" date="2015-10" db="EMBL/GenBank/DDBJ databases">
        <authorList>
            <person name="Gilbert D.G."/>
        </authorList>
    </citation>
    <scope>NUCLEOTIDE SEQUENCE</scope>
</reference>
<proteinExistence type="inferred from homology"/>
<evidence type="ECO:0000313" key="11">
    <source>
        <dbReference type="EMBL" id="CUS55302.1"/>
    </source>
</evidence>
<evidence type="ECO:0000256" key="2">
    <source>
        <dbReference type="ARBA" id="ARBA00008531"/>
    </source>
</evidence>
<dbReference type="PANTHER" id="PTHR43134">
    <property type="entry name" value="SIGNAL RECOGNITION PARTICLE RECEPTOR SUBUNIT ALPHA"/>
    <property type="match status" value="1"/>
</dbReference>
<dbReference type="InterPro" id="IPR013822">
    <property type="entry name" value="Signal_recog_particl_SRP54_hlx"/>
</dbReference>
<dbReference type="GO" id="GO:0006614">
    <property type="term" value="P:SRP-dependent cotranslational protein targeting to membrane"/>
    <property type="evidence" value="ECO:0007669"/>
    <property type="project" value="InterPro"/>
</dbReference>
<dbReference type="SUPFAM" id="SSF47364">
    <property type="entry name" value="Domain of the SRP/SRP receptor G-proteins"/>
    <property type="match status" value="1"/>
</dbReference>
<gene>
    <name evidence="11" type="ORF">MGWOODY_XGa1598</name>
</gene>
<evidence type="ECO:0000256" key="7">
    <source>
        <dbReference type="ARBA" id="ARBA00023134"/>
    </source>
</evidence>
<comment type="subcellular location">
    <subcellularLocation>
        <location evidence="1">Cell membrane</location>
        <topology evidence="1">Peripheral membrane protein</topology>
        <orientation evidence="1">Cytoplasmic side</orientation>
    </subcellularLocation>
</comment>
<evidence type="ECO:0000256" key="5">
    <source>
        <dbReference type="ARBA" id="ARBA00022741"/>
    </source>
</evidence>